<evidence type="ECO:0000313" key="4">
    <source>
        <dbReference type="Proteomes" id="UP000253209"/>
    </source>
</evidence>
<evidence type="ECO:0000313" key="3">
    <source>
        <dbReference type="EMBL" id="RCH54932.1"/>
    </source>
</evidence>
<dbReference type="EMBL" id="QGDC01000005">
    <property type="protein sequence ID" value="RCH54932.1"/>
    <property type="molecule type" value="Genomic_DNA"/>
</dbReference>
<dbReference type="PANTHER" id="PTHR34977:SF1">
    <property type="entry name" value="UPF0337 PROTEIN YJBJ"/>
    <property type="match status" value="1"/>
</dbReference>
<dbReference type="OrthoDB" id="9796058at2"/>
<dbReference type="InterPro" id="IPR008462">
    <property type="entry name" value="CsbD"/>
</dbReference>
<dbReference type="PANTHER" id="PTHR34977">
    <property type="entry name" value="UPF0337 PROTEIN YJBJ"/>
    <property type="match status" value="1"/>
</dbReference>
<name>A0A367GN63_9SPHI</name>
<protein>
    <submittedName>
        <fullName evidence="3">General stress protein CsbD</fullName>
    </submittedName>
</protein>
<accession>A0A367GN63</accession>
<sequence length="61" mass="7018">MDKLEVKGGWNELKGKIKQAYGDLTDDDLKHEEGKDDEFLGRLQQKTGKAREDLVNWINSL</sequence>
<dbReference type="Pfam" id="PF05532">
    <property type="entry name" value="CsbD"/>
    <property type="match status" value="1"/>
</dbReference>
<evidence type="ECO:0000259" key="2">
    <source>
        <dbReference type="Pfam" id="PF05532"/>
    </source>
</evidence>
<dbReference type="Gene3D" id="1.10.1470.10">
    <property type="entry name" value="YjbJ"/>
    <property type="match status" value="1"/>
</dbReference>
<evidence type="ECO:0000256" key="1">
    <source>
        <dbReference type="ARBA" id="ARBA00009129"/>
    </source>
</evidence>
<keyword evidence="4" id="KW-1185">Reference proteome</keyword>
<organism evidence="3 4">
    <name type="scientific">Mucilaginibacter hurinus</name>
    <dbReference type="NCBI Taxonomy" id="2201324"/>
    <lineage>
        <taxon>Bacteria</taxon>
        <taxon>Pseudomonadati</taxon>
        <taxon>Bacteroidota</taxon>
        <taxon>Sphingobacteriia</taxon>
        <taxon>Sphingobacteriales</taxon>
        <taxon>Sphingobacteriaceae</taxon>
        <taxon>Mucilaginibacter</taxon>
    </lineage>
</organism>
<dbReference type="RefSeq" id="WP_114005258.1">
    <property type="nucleotide sequence ID" value="NZ_QGDC01000005.1"/>
</dbReference>
<gene>
    <name evidence="3" type="ORF">DJ568_10680</name>
</gene>
<reference evidence="3 4" key="1">
    <citation type="submission" date="2018-05" db="EMBL/GenBank/DDBJ databases">
        <title>Mucilaginibacter hurinus sp. nov., isolated from briquette warehouse soil.</title>
        <authorList>
            <person name="Choi L."/>
        </authorList>
    </citation>
    <scope>NUCLEOTIDE SEQUENCE [LARGE SCALE GENOMIC DNA]</scope>
    <source>
        <strain evidence="3 4">ZR32</strain>
    </source>
</reference>
<comment type="similarity">
    <text evidence="1">Belongs to the UPF0337 (CsbD) family.</text>
</comment>
<dbReference type="Proteomes" id="UP000253209">
    <property type="component" value="Unassembled WGS sequence"/>
</dbReference>
<dbReference type="InterPro" id="IPR036629">
    <property type="entry name" value="YjbJ_sf"/>
</dbReference>
<proteinExistence type="inferred from homology"/>
<comment type="caution">
    <text evidence="3">The sequence shown here is derived from an EMBL/GenBank/DDBJ whole genome shotgun (WGS) entry which is preliminary data.</text>
</comment>
<feature type="domain" description="CsbD-like" evidence="2">
    <location>
        <begin position="6"/>
        <end position="53"/>
    </location>
</feature>
<dbReference type="AlphaFoldDB" id="A0A367GN63"/>
<dbReference type="SUPFAM" id="SSF69047">
    <property type="entry name" value="Hypothetical protein YjbJ"/>
    <property type="match status" value="1"/>
</dbReference>
<dbReference type="InterPro" id="IPR050423">
    <property type="entry name" value="UPF0337_stress_rsp"/>
</dbReference>